<dbReference type="EMBL" id="JACBZH010000001">
    <property type="protein sequence ID" value="NYH92745.1"/>
    <property type="molecule type" value="Genomic_DNA"/>
</dbReference>
<keyword evidence="2" id="KW-1185">Reference proteome</keyword>
<accession>A0A852ZKU8</accession>
<proteinExistence type="predicted"/>
<comment type="caution">
    <text evidence="1">The sequence shown here is derived from an EMBL/GenBank/DDBJ whole genome shotgun (WGS) entry which is preliminary data.</text>
</comment>
<organism evidence="1 2">
    <name type="scientific">Actinopolymorpha rutila</name>
    <dbReference type="NCBI Taxonomy" id="446787"/>
    <lineage>
        <taxon>Bacteria</taxon>
        <taxon>Bacillati</taxon>
        <taxon>Actinomycetota</taxon>
        <taxon>Actinomycetes</taxon>
        <taxon>Propionibacteriales</taxon>
        <taxon>Actinopolymorphaceae</taxon>
        <taxon>Actinopolymorpha</taxon>
    </lineage>
</organism>
<gene>
    <name evidence="1" type="ORF">F4554_005383</name>
</gene>
<dbReference type="Proteomes" id="UP000579605">
    <property type="component" value="Unassembled WGS sequence"/>
</dbReference>
<protein>
    <submittedName>
        <fullName evidence="1">Uncharacterized protein</fullName>
    </submittedName>
</protein>
<name>A0A852ZKU8_9ACTN</name>
<dbReference type="RefSeq" id="WP_179785440.1">
    <property type="nucleotide sequence ID" value="NZ_BAAARR010000021.1"/>
</dbReference>
<dbReference type="AlphaFoldDB" id="A0A852ZKU8"/>
<reference evidence="1 2" key="1">
    <citation type="submission" date="2020-07" db="EMBL/GenBank/DDBJ databases">
        <title>Sequencing the genomes of 1000 actinobacteria strains.</title>
        <authorList>
            <person name="Klenk H.-P."/>
        </authorList>
    </citation>
    <scope>NUCLEOTIDE SEQUENCE [LARGE SCALE GENOMIC DNA]</scope>
    <source>
        <strain evidence="1 2">DSM 18448</strain>
    </source>
</reference>
<sequence>MQEGRDLHALLLPGPDRLVDGALDLLLYVGHWCHGWCLPRDVLAEPERGVGLVSYRLPGPEELIAVGRADLTGG</sequence>
<evidence type="ECO:0000313" key="2">
    <source>
        <dbReference type="Proteomes" id="UP000579605"/>
    </source>
</evidence>
<evidence type="ECO:0000313" key="1">
    <source>
        <dbReference type="EMBL" id="NYH92745.1"/>
    </source>
</evidence>